<sequence length="87" mass="9599">MAWKAITVLLRSFVMNDISILVLKTWELKPRSQRKPYVDQSGQETNQLPVGSNPGPPEIDDPKQGEQKPANLPSVNTGGLKSTLETL</sequence>
<gene>
    <name evidence="1" type="ORF">DSO57_1021825</name>
</gene>
<organism evidence="1 2">
    <name type="scientific">Entomophthora muscae</name>
    <dbReference type="NCBI Taxonomy" id="34485"/>
    <lineage>
        <taxon>Eukaryota</taxon>
        <taxon>Fungi</taxon>
        <taxon>Fungi incertae sedis</taxon>
        <taxon>Zoopagomycota</taxon>
        <taxon>Entomophthoromycotina</taxon>
        <taxon>Entomophthoromycetes</taxon>
        <taxon>Entomophthorales</taxon>
        <taxon>Entomophthoraceae</taxon>
        <taxon>Entomophthora</taxon>
    </lineage>
</organism>
<evidence type="ECO:0000313" key="1">
    <source>
        <dbReference type="EMBL" id="KAJ9084676.1"/>
    </source>
</evidence>
<proteinExistence type="predicted"/>
<dbReference type="EMBL" id="QTSX02000817">
    <property type="protein sequence ID" value="KAJ9084676.1"/>
    <property type="molecule type" value="Genomic_DNA"/>
</dbReference>
<dbReference type="Proteomes" id="UP001165960">
    <property type="component" value="Unassembled WGS sequence"/>
</dbReference>
<accession>A0ACC2UDE9</accession>
<comment type="caution">
    <text evidence="1">The sequence shown here is derived from an EMBL/GenBank/DDBJ whole genome shotgun (WGS) entry which is preliminary data.</text>
</comment>
<evidence type="ECO:0000313" key="2">
    <source>
        <dbReference type="Proteomes" id="UP001165960"/>
    </source>
</evidence>
<reference evidence="1" key="1">
    <citation type="submission" date="2022-04" db="EMBL/GenBank/DDBJ databases">
        <title>Genome of the entomopathogenic fungus Entomophthora muscae.</title>
        <authorList>
            <person name="Elya C."/>
            <person name="Lovett B.R."/>
            <person name="Lee E."/>
            <person name="Macias A.M."/>
            <person name="Hajek A.E."/>
            <person name="De Bivort B.L."/>
            <person name="Kasson M.T."/>
            <person name="De Fine Licht H.H."/>
            <person name="Stajich J.E."/>
        </authorList>
    </citation>
    <scope>NUCLEOTIDE SEQUENCE</scope>
    <source>
        <strain evidence="1">Berkeley</strain>
    </source>
</reference>
<keyword evidence="2" id="KW-1185">Reference proteome</keyword>
<protein>
    <submittedName>
        <fullName evidence="1">Uncharacterized protein</fullName>
    </submittedName>
</protein>
<name>A0ACC2UDE9_9FUNG</name>